<name>A0A978V366_ZIZJJ</name>
<dbReference type="SUPFAM" id="SSF81383">
    <property type="entry name" value="F-box domain"/>
    <property type="match status" value="2"/>
</dbReference>
<dbReference type="InterPro" id="IPR001810">
    <property type="entry name" value="F-box_dom"/>
</dbReference>
<dbReference type="CDD" id="cd22162">
    <property type="entry name" value="F-box_AtSKIP3-like"/>
    <property type="match status" value="2"/>
</dbReference>
<evidence type="ECO:0000313" key="3">
    <source>
        <dbReference type="Proteomes" id="UP000813462"/>
    </source>
</evidence>
<dbReference type="PROSITE" id="PS50181">
    <property type="entry name" value="FBOX"/>
    <property type="match status" value="2"/>
</dbReference>
<dbReference type="PANTHER" id="PTHR32278:SF135">
    <property type="entry name" value="F-BOX PROTEIN PP2-B12"/>
    <property type="match status" value="1"/>
</dbReference>
<sequence length="625" mass="73117">MEITMLPKDCISHIISFTSLRDACSFSMVSPFLRSAADSDAVWECFLPPDYKEILSKTALASSMDSMSKKELYFHLCQHPVVIDNGNLSFGIDRESGKKCYMLGARRLHIIWGDTQTYWQWISLPDSRFSEVAELMEVWWLHIFGQLETKVLSLDTTYVAYFVYKFAESRYGFQEKPVELEVYFEGQEVHGGTRCLFLDTPIDMPQMSHLRRDGWMEIEMGVKLRPQKLSELNSDTVMRMSRSNRNEEEEQKERPYKKNALTFTSFFTARTRVYTADESRACFIADMYLRRGILKHWISFRQVHEFSWNMDRKNMVGLKRVRNHSAIYIYIIIYSYRKYHSLFFWFLFPEKENQRKMEITKLPEECISRIISFTSPRDACRSALVCALFRSAMDSDLVWRKFLPHDYHQILSNSLQPSLMDSLSMKQLFVQLSHHPVLVDDGNMSFAIDKNSGKKCYLMGARRLAIIWGSSPQYWQWISLRSSRFSEVAELRHVWWFEIKGRIETNILSLQTTYAVYFVYKLRWHRYQFHEKPVTVQVNFEGDDEIHGEGYGSREVLLGPPENGNMQLPCGVYRGEGWMEVESGEFFNDGGEGHGVVAFSLMETDNYTCKFGLIVEGIELRPNAG</sequence>
<dbReference type="PANTHER" id="PTHR32278">
    <property type="entry name" value="F-BOX DOMAIN-CONTAINING PROTEIN"/>
    <property type="match status" value="1"/>
</dbReference>
<dbReference type="Pfam" id="PF14299">
    <property type="entry name" value="PP2"/>
    <property type="match status" value="2"/>
</dbReference>
<reference evidence="2" key="1">
    <citation type="journal article" date="2021" name="Front. Plant Sci.">
        <title>Chromosome-Scale Genome Assembly for Chinese Sour Jujube and Insights Into Its Genome Evolution and Domestication Signature.</title>
        <authorList>
            <person name="Shen L.-Y."/>
            <person name="Luo H."/>
            <person name="Wang X.-L."/>
            <person name="Wang X.-M."/>
            <person name="Qiu X.-J."/>
            <person name="Liu H."/>
            <person name="Zhou S.-S."/>
            <person name="Jia K.-H."/>
            <person name="Nie S."/>
            <person name="Bao Y.-T."/>
            <person name="Zhang R.-G."/>
            <person name="Yun Q.-Z."/>
            <person name="Chai Y.-H."/>
            <person name="Lu J.-Y."/>
            <person name="Li Y."/>
            <person name="Zhao S.-W."/>
            <person name="Mao J.-F."/>
            <person name="Jia S.-G."/>
            <person name="Mao Y.-M."/>
        </authorList>
    </citation>
    <scope>NUCLEOTIDE SEQUENCE</scope>
    <source>
        <strain evidence="2">AT0</strain>
        <tissue evidence="2">Leaf</tissue>
    </source>
</reference>
<evidence type="ECO:0000313" key="2">
    <source>
        <dbReference type="EMBL" id="KAH7521799.1"/>
    </source>
</evidence>
<organism evidence="2 3">
    <name type="scientific">Ziziphus jujuba var. spinosa</name>
    <dbReference type="NCBI Taxonomy" id="714518"/>
    <lineage>
        <taxon>Eukaryota</taxon>
        <taxon>Viridiplantae</taxon>
        <taxon>Streptophyta</taxon>
        <taxon>Embryophyta</taxon>
        <taxon>Tracheophyta</taxon>
        <taxon>Spermatophyta</taxon>
        <taxon>Magnoliopsida</taxon>
        <taxon>eudicotyledons</taxon>
        <taxon>Gunneridae</taxon>
        <taxon>Pentapetalae</taxon>
        <taxon>rosids</taxon>
        <taxon>fabids</taxon>
        <taxon>Rosales</taxon>
        <taxon>Rhamnaceae</taxon>
        <taxon>Paliureae</taxon>
        <taxon>Ziziphus</taxon>
    </lineage>
</organism>
<proteinExistence type="predicted"/>
<feature type="domain" description="F-box" evidence="1">
    <location>
        <begin position="1"/>
        <end position="46"/>
    </location>
</feature>
<dbReference type="AlphaFoldDB" id="A0A978V366"/>
<gene>
    <name evidence="2" type="ORF">FEM48_Zijuj07G0070600</name>
</gene>
<dbReference type="Pfam" id="PF00646">
    <property type="entry name" value="F-box"/>
    <property type="match status" value="1"/>
</dbReference>
<evidence type="ECO:0000259" key="1">
    <source>
        <dbReference type="PROSITE" id="PS50181"/>
    </source>
</evidence>
<dbReference type="InterPro" id="IPR025886">
    <property type="entry name" value="PP2-like"/>
</dbReference>
<comment type="caution">
    <text evidence="2">The sequence shown here is derived from an EMBL/GenBank/DDBJ whole genome shotgun (WGS) entry which is preliminary data.</text>
</comment>
<accession>A0A978V366</accession>
<dbReference type="Proteomes" id="UP000813462">
    <property type="component" value="Unassembled WGS sequence"/>
</dbReference>
<dbReference type="Gene3D" id="1.20.1280.50">
    <property type="match status" value="1"/>
</dbReference>
<protein>
    <recommendedName>
        <fullName evidence="1">F-box domain-containing protein</fullName>
    </recommendedName>
</protein>
<feature type="domain" description="F-box" evidence="1">
    <location>
        <begin position="356"/>
        <end position="402"/>
    </location>
</feature>
<dbReference type="InterPro" id="IPR036047">
    <property type="entry name" value="F-box-like_dom_sf"/>
</dbReference>
<dbReference type="SMART" id="SM00256">
    <property type="entry name" value="FBOX"/>
    <property type="match status" value="2"/>
</dbReference>
<dbReference type="Pfam" id="PF12937">
    <property type="entry name" value="F-box-like"/>
    <property type="match status" value="1"/>
</dbReference>
<dbReference type="EMBL" id="JAEACU010000007">
    <property type="protein sequence ID" value="KAH7521799.1"/>
    <property type="molecule type" value="Genomic_DNA"/>
</dbReference>